<dbReference type="EMBL" id="POTC01000001">
    <property type="protein sequence ID" value="POF64149.1"/>
    <property type="molecule type" value="Genomic_DNA"/>
</dbReference>
<reference evidence="1 2" key="1">
    <citation type="submission" date="2018-01" db="EMBL/GenBank/DDBJ databases">
        <title>Draft Genome Sequence of Komagataeibacter maltaceti LMG 1529, a Vinegar Producing Acetic Acid Bacterium Isolated from Malt Vinegar Brewery Acetifiers.</title>
        <authorList>
            <person name="Zhang Q."/>
            <person name="Hollensteiner J."/>
            <person name="Poehlein A."/>
            <person name="Daniel R."/>
        </authorList>
    </citation>
    <scope>NUCLEOTIDE SEQUENCE [LARGE SCALE GENOMIC DNA]</scope>
    <source>
        <strain evidence="1 2">LMG 1529</strain>
    </source>
</reference>
<evidence type="ECO:0000313" key="1">
    <source>
        <dbReference type="EMBL" id="POF64149.1"/>
    </source>
</evidence>
<name>A0A2S3W5K5_9PROT</name>
<evidence type="ECO:0000313" key="2">
    <source>
        <dbReference type="Proteomes" id="UP000237344"/>
    </source>
</evidence>
<comment type="caution">
    <text evidence="1">The sequence shown here is derived from an EMBL/GenBank/DDBJ whole genome shotgun (WGS) entry which is preliminary data.</text>
</comment>
<proteinExistence type="predicted"/>
<dbReference type="AlphaFoldDB" id="A0A2S3W5K5"/>
<accession>A0A2S3W5K5</accession>
<gene>
    <name evidence="1" type="ORF">KMAL_00420</name>
</gene>
<protein>
    <submittedName>
        <fullName evidence="1">Uncharacterized protein</fullName>
    </submittedName>
</protein>
<sequence length="115" mass="12617">METGLSHLWKRPVFLSVSRLMMWCSGAVASGGRTGLVMDDVVVDPFGDQPPCLVQRCLGMMNAIQRCAGMKGGHIGCPHLTQFLVRGNDGPFAVANDMACFRTHDKTPPENENYY</sequence>
<keyword evidence="2" id="KW-1185">Reference proteome</keyword>
<organism evidence="1 2">
    <name type="scientific">Novacetimonas maltaceti</name>
    <dbReference type="NCBI Taxonomy" id="1203393"/>
    <lineage>
        <taxon>Bacteria</taxon>
        <taxon>Pseudomonadati</taxon>
        <taxon>Pseudomonadota</taxon>
        <taxon>Alphaproteobacteria</taxon>
        <taxon>Acetobacterales</taxon>
        <taxon>Acetobacteraceae</taxon>
        <taxon>Novacetimonas</taxon>
    </lineage>
</organism>
<dbReference type="Proteomes" id="UP000237344">
    <property type="component" value="Unassembled WGS sequence"/>
</dbReference>